<dbReference type="Gene3D" id="3.20.20.80">
    <property type="entry name" value="Glycosidases"/>
    <property type="match status" value="1"/>
</dbReference>
<evidence type="ECO:0000256" key="6">
    <source>
        <dbReference type="ARBA" id="ARBA00022729"/>
    </source>
</evidence>
<accession>A0A834WEJ9</accession>
<keyword evidence="8" id="KW-0326">Glycosidase</keyword>
<dbReference type="OrthoDB" id="406631at2759"/>
<evidence type="ECO:0000256" key="1">
    <source>
        <dbReference type="ARBA" id="ARBA00001678"/>
    </source>
</evidence>
<comment type="similarity">
    <text evidence="3">Belongs to the glycosyl hydrolase 5 (cellulase A) family.</text>
</comment>
<dbReference type="PANTHER" id="PTHR31451:SF39">
    <property type="entry name" value="MANNAN ENDO-1,4-BETA-MANNOSIDASE 1"/>
    <property type="match status" value="1"/>
</dbReference>
<dbReference type="SUPFAM" id="SSF51445">
    <property type="entry name" value="(Trans)glycosidases"/>
    <property type="match status" value="1"/>
</dbReference>
<dbReference type="InterPro" id="IPR001547">
    <property type="entry name" value="Glyco_hydro_5"/>
</dbReference>
<dbReference type="FunFam" id="3.20.20.80:FF:000313">
    <property type="entry name" value="Uncharacterized protein"/>
    <property type="match status" value="1"/>
</dbReference>
<protein>
    <recommendedName>
        <fullName evidence="4">mannan endo-1,4-beta-mannosidase</fullName>
        <ecNumber evidence="4">3.2.1.78</ecNumber>
    </recommendedName>
</protein>
<keyword evidence="7" id="KW-0378">Hydrolase</keyword>
<dbReference type="GO" id="GO:0016985">
    <property type="term" value="F:mannan endo-1,4-beta-mannosidase activity"/>
    <property type="evidence" value="ECO:0007669"/>
    <property type="project" value="UniProtKB-EC"/>
</dbReference>
<evidence type="ECO:0000256" key="2">
    <source>
        <dbReference type="ARBA" id="ARBA00004613"/>
    </source>
</evidence>
<dbReference type="GO" id="GO:0000272">
    <property type="term" value="P:polysaccharide catabolic process"/>
    <property type="evidence" value="ECO:0007669"/>
    <property type="project" value="InterPro"/>
</dbReference>
<evidence type="ECO:0000256" key="4">
    <source>
        <dbReference type="ARBA" id="ARBA00012706"/>
    </source>
</evidence>
<keyword evidence="5" id="KW-0964">Secreted</keyword>
<evidence type="ECO:0000256" key="7">
    <source>
        <dbReference type="ARBA" id="ARBA00022801"/>
    </source>
</evidence>
<comment type="caution">
    <text evidence="10">The sequence shown here is derived from an EMBL/GenBank/DDBJ whole genome shotgun (WGS) entry which is preliminary data.</text>
</comment>
<reference evidence="10" key="1">
    <citation type="submission" date="2020-09" db="EMBL/GenBank/DDBJ databases">
        <title>Genome-Enabled Discovery of Anthraquinone Biosynthesis in Senna tora.</title>
        <authorList>
            <person name="Kang S.-H."/>
            <person name="Pandey R.P."/>
            <person name="Lee C.-M."/>
            <person name="Sim J.-S."/>
            <person name="Jeong J.-T."/>
            <person name="Choi B.-S."/>
            <person name="Jung M."/>
            <person name="Ginzburg D."/>
            <person name="Zhao K."/>
            <person name="Won S.Y."/>
            <person name="Oh T.-J."/>
            <person name="Yu Y."/>
            <person name="Kim N.-H."/>
            <person name="Lee O.R."/>
            <person name="Lee T.-H."/>
            <person name="Bashyal P."/>
            <person name="Kim T.-S."/>
            <person name="Lee W.-H."/>
            <person name="Kawkins C."/>
            <person name="Kim C.-K."/>
            <person name="Kim J.S."/>
            <person name="Ahn B.O."/>
            <person name="Rhee S.Y."/>
            <person name="Sohng J.K."/>
        </authorList>
    </citation>
    <scope>NUCLEOTIDE SEQUENCE</scope>
    <source>
        <tissue evidence="10">Leaf</tissue>
    </source>
</reference>
<feature type="domain" description="Glycoside hydrolase family 5" evidence="9">
    <location>
        <begin position="11"/>
        <end position="265"/>
    </location>
</feature>
<dbReference type="AlphaFoldDB" id="A0A834WEJ9"/>
<evidence type="ECO:0000256" key="5">
    <source>
        <dbReference type="ARBA" id="ARBA00022525"/>
    </source>
</evidence>
<dbReference type="PANTHER" id="PTHR31451">
    <property type="match status" value="1"/>
</dbReference>
<sequence>MRLQELVLRALMGLDFVISEAGKYGVRLILSLVNNWKDFGGKNQYVQWARERGHYASNEDDFFTNPFIKQYYKDHIKAVLTRKNTITGVVYKDDPTIFAWELMNEPRSQHDNSGNIIQSWVEEMAVYFKTIDKNHLLEVGLEGFYGETMPERKLVNPGYQVGTDFISNNLIPQIDFATIHLYPEQWISNSDEAAQSAFVDKWVQSHIEDSNNVLQKPIIISEFGKSSKSEGYSGEKRDRYFEKLYNVIYKSASSGGACRGGLFWQLLAQGLDGLRDGYEVIFVESPSTTHLIAQQSHKLSTIALK</sequence>
<organism evidence="10 11">
    <name type="scientific">Senna tora</name>
    <dbReference type="NCBI Taxonomy" id="362788"/>
    <lineage>
        <taxon>Eukaryota</taxon>
        <taxon>Viridiplantae</taxon>
        <taxon>Streptophyta</taxon>
        <taxon>Embryophyta</taxon>
        <taxon>Tracheophyta</taxon>
        <taxon>Spermatophyta</taxon>
        <taxon>Magnoliopsida</taxon>
        <taxon>eudicotyledons</taxon>
        <taxon>Gunneridae</taxon>
        <taxon>Pentapetalae</taxon>
        <taxon>rosids</taxon>
        <taxon>fabids</taxon>
        <taxon>Fabales</taxon>
        <taxon>Fabaceae</taxon>
        <taxon>Caesalpinioideae</taxon>
        <taxon>Cassia clade</taxon>
        <taxon>Senna</taxon>
    </lineage>
</organism>
<keyword evidence="6" id="KW-0732">Signal</keyword>
<evidence type="ECO:0000256" key="8">
    <source>
        <dbReference type="ARBA" id="ARBA00023295"/>
    </source>
</evidence>
<dbReference type="InterPro" id="IPR017853">
    <property type="entry name" value="GH"/>
</dbReference>
<proteinExistence type="inferred from homology"/>
<dbReference type="InterPro" id="IPR045053">
    <property type="entry name" value="MAN-like"/>
</dbReference>
<evidence type="ECO:0000259" key="9">
    <source>
        <dbReference type="Pfam" id="PF26410"/>
    </source>
</evidence>
<gene>
    <name evidence="10" type="ORF">G2W53_023513</name>
</gene>
<dbReference type="Proteomes" id="UP000634136">
    <property type="component" value="Unassembled WGS sequence"/>
</dbReference>
<evidence type="ECO:0000313" key="11">
    <source>
        <dbReference type="Proteomes" id="UP000634136"/>
    </source>
</evidence>
<name>A0A834WEJ9_9FABA</name>
<comment type="subcellular location">
    <subcellularLocation>
        <location evidence="2">Secreted</location>
    </subcellularLocation>
</comment>
<keyword evidence="11" id="KW-1185">Reference proteome</keyword>
<evidence type="ECO:0000313" key="10">
    <source>
        <dbReference type="EMBL" id="KAF7818058.1"/>
    </source>
</evidence>
<dbReference type="EC" id="3.2.1.78" evidence="4"/>
<dbReference type="Pfam" id="PF26410">
    <property type="entry name" value="GH5_mannosidase"/>
    <property type="match status" value="1"/>
</dbReference>
<evidence type="ECO:0000256" key="3">
    <source>
        <dbReference type="ARBA" id="ARBA00005641"/>
    </source>
</evidence>
<dbReference type="GO" id="GO:0005576">
    <property type="term" value="C:extracellular region"/>
    <property type="evidence" value="ECO:0007669"/>
    <property type="project" value="UniProtKB-SubCell"/>
</dbReference>
<comment type="catalytic activity">
    <reaction evidence="1">
        <text>Random hydrolysis of (1-&gt;4)-beta-D-mannosidic linkages in mannans, galactomannans and glucomannans.</text>
        <dbReference type="EC" id="3.2.1.78"/>
    </reaction>
</comment>
<dbReference type="EMBL" id="JAAIUW010000008">
    <property type="protein sequence ID" value="KAF7818058.1"/>
    <property type="molecule type" value="Genomic_DNA"/>
</dbReference>